<evidence type="ECO:0000313" key="3">
    <source>
        <dbReference type="Proteomes" id="UP000092445"/>
    </source>
</evidence>
<keyword evidence="3" id="KW-1185">Reference proteome</keyword>
<evidence type="ECO:0000256" key="1">
    <source>
        <dbReference type="SAM" id="MobiDB-lite"/>
    </source>
</evidence>
<dbReference type="VEuPathDB" id="VectorBase:GPAI010689"/>
<organism evidence="2 3">
    <name type="scientific">Glossina pallidipes</name>
    <name type="common">Tsetse fly</name>
    <dbReference type="NCBI Taxonomy" id="7398"/>
    <lineage>
        <taxon>Eukaryota</taxon>
        <taxon>Metazoa</taxon>
        <taxon>Ecdysozoa</taxon>
        <taxon>Arthropoda</taxon>
        <taxon>Hexapoda</taxon>
        <taxon>Insecta</taxon>
        <taxon>Pterygota</taxon>
        <taxon>Neoptera</taxon>
        <taxon>Endopterygota</taxon>
        <taxon>Diptera</taxon>
        <taxon>Brachycera</taxon>
        <taxon>Muscomorpha</taxon>
        <taxon>Hippoboscoidea</taxon>
        <taxon>Glossinidae</taxon>
        <taxon>Glossina</taxon>
    </lineage>
</organism>
<name>A0A1A9ZCP6_GLOPL</name>
<dbReference type="Proteomes" id="UP000092445">
    <property type="component" value="Unassembled WGS sequence"/>
</dbReference>
<proteinExistence type="predicted"/>
<sequence>MLLEKPKRCYSRKKKVKSNLKEKFKAAIDDKNDKHLLNDPISEMPSLRSRKEDGHYPSCSKLSADKKNRLLSLNPKFNIRNRPEGLSTSKTMSNNLIQTETTTPELGEFVKNAVETIAVNGEHTKFFIMNSHQG</sequence>
<reference evidence="2" key="2">
    <citation type="submission" date="2020-05" db="UniProtKB">
        <authorList>
            <consortium name="EnsemblMetazoa"/>
        </authorList>
    </citation>
    <scope>IDENTIFICATION</scope>
    <source>
        <strain evidence="2">IAEA</strain>
    </source>
</reference>
<dbReference type="EnsemblMetazoa" id="GPAI010689-RA">
    <property type="protein sequence ID" value="GPAI010689-PA"/>
    <property type="gene ID" value="GPAI010689"/>
</dbReference>
<dbReference type="AlphaFoldDB" id="A0A1A9ZCP6"/>
<evidence type="ECO:0000313" key="2">
    <source>
        <dbReference type="EnsemblMetazoa" id="GPAI010689-PA"/>
    </source>
</evidence>
<accession>A0A1A9ZCP6</accession>
<feature type="region of interest" description="Disordered" evidence="1">
    <location>
        <begin position="35"/>
        <end position="61"/>
    </location>
</feature>
<reference evidence="3" key="1">
    <citation type="submission" date="2014-03" db="EMBL/GenBank/DDBJ databases">
        <authorList>
            <person name="Aksoy S."/>
            <person name="Warren W."/>
            <person name="Wilson R.K."/>
        </authorList>
    </citation>
    <scope>NUCLEOTIDE SEQUENCE [LARGE SCALE GENOMIC DNA]</scope>
    <source>
        <strain evidence="3">IAEA</strain>
    </source>
</reference>
<protein>
    <submittedName>
        <fullName evidence="2">Uncharacterized protein</fullName>
    </submittedName>
</protein>